<dbReference type="EMBL" id="JABBHF010000007">
    <property type="protein sequence ID" value="NMH88458.1"/>
    <property type="molecule type" value="Genomic_DNA"/>
</dbReference>
<organism evidence="1 2">
    <name type="scientific">Flavivirga algicola</name>
    <dbReference type="NCBI Taxonomy" id="2729136"/>
    <lineage>
        <taxon>Bacteria</taxon>
        <taxon>Pseudomonadati</taxon>
        <taxon>Bacteroidota</taxon>
        <taxon>Flavobacteriia</taxon>
        <taxon>Flavobacteriales</taxon>
        <taxon>Flavobacteriaceae</taxon>
        <taxon>Flavivirga</taxon>
    </lineage>
</organism>
<reference evidence="1 2" key="1">
    <citation type="submission" date="2020-04" db="EMBL/GenBank/DDBJ databases">
        <title>A Flavivirga sp. nov.</title>
        <authorList>
            <person name="Sun X."/>
        </authorList>
    </citation>
    <scope>NUCLEOTIDE SEQUENCE [LARGE SCALE GENOMIC DNA]</scope>
    <source>
        <strain evidence="1 2">Y03</strain>
    </source>
</reference>
<evidence type="ECO:0000313" key="1">
    <source>
        <dbReference type="EMBL" id="NMH88458.1"/>
    </source>
</evidence>
<sequence length="144" mass="16776">MSKTKIILILITATILFYLADSSFLKNEYHRGIIIGKKYVDKITYSGNNRSGHNIVFPVNEYDPNGFLFFIKDKSDDEIIIRGNYDTYKTSYEGDSIKYRLSKGFFTNRIWNSAIVEIIPNTRSRKQSSDKNLTPLEKLFRTKK</sequence>
<dbReference type="RefSeq" id="WP_169674284.1">
    <property type="nucleotide sequence ID" value="NZ_JABBHF010000007.1"/>
</dbReference>
<accession>A0ABX1S0R2</accession>
<proteinExistence type="predicted"/>
<gene>
    <name evidence="1" type="ORF">HHX25_13175</name>
</gene>
<keyword evidence="2" id="KW-1185">Reference proteome</keyword>
<evidence type="ECO:0000313" key="2">
    <source>
        <dbReference type="Proteomes" id="UP000746690"/>
    </source>
</evidence>
<dbReference type="Proteomes" id="UP000746690">
    <property type="component" value="Unassembled WGS sequence"/>
</dbReference>
<comment type="caution">
    <text evidence="1">The sequence shown here is derived from an EMBL/GenBank/DDBJ whole genome shotgun (WGS) entry which is preliminary data.</text>
</comment>
<protein>
    <submittedName>
        <fullName evidence="1">Uncharacterized protein</fullName>
    </submittedName>
</protein>
<name>A0ABX1S0R2_9FLAO</name>